<keyword evidence="12 23" id="KW-0547">Nucleotide-binding</keyword>
<dbReference type="Gene3D" id="1.10.230.10">
    <property type="entry name" value="Cytochrome P450-Terp, domain 2"/>
    <property type="match status" value="1"/>
</dbReference>
<reference evidence="29" key="1">
    <citation type="submission" date="2021-01" db="EMBL/GenBank/DDBJ databases">
        <authorList>
            <person name="Corre E."/>
            <person name="Pelletier E."/>
            <person name="Niang G."/>
            <person name="Scheremetjew M."/>
            <person name="Finn R."/>
            <person name="Kale V."/>
            <person name="Holt S."/>
            <person name="Cochrane G."/>
            <person name="Meng A."/>
            <person name="Brown T."/>
            <person name="Cohen L."/>
        </authorList>
    </citation>
    <scope>NUCLEOTIDE SEQUENCE</scope>
    <source>
        <strain evidence="29">CCMP2058</strain>
    </source>
</reference>
<dbReference type="InterPro" id="IPR003781">
    <property type="entry name" value="CoA-bd"/>
</dbReference>
<feature type="domain" description="ATP-citrate synthase ATP-grasp" evidence="28">
    <location>
        <begin position="2"/>
        <end position="238"/>
    </location>
</feature>
<feature type="active site" description="Tele-phosphohistidine intermediate" evidence="24">
    <location>
        <position position="752"/>
    </location>
</feature>
<proteinExistence type="inferred from homology"/>
<dbReference type="SUPFAM" id="SSF48256">
    <property type="entry name" value="Citrate synthase"/>
    <property type="match status" value="1"/>
</dbReference>
<dbReference type="PROSITE" id="PS01217">
    <property type="entry name" value="SUCCINYL_COA_LIG_3"/>
    <property type="match status" value="1"/>
</dbReference>
<protein>
    <recommendedName>
        <fullName evidence="23">ATP-citrate synthase</fullName>
        <ecNumber evidence="23">2.3.3.8</ecNumber>
    </recommendedName>
    <alternativeName>
        <fullName evidence="23">ATP-citrate (pro-S-)-lyase</fullName>
    </alternativeName>
    <alternativeName>
        <fullName evidence="23">Citrate cleavage enzyme</fullName>
    </alternativeName>
</protein>
<dbReference type="Pfam" id="PF24948">
    <property type="entry name" value="Citrate_synth_N"/>
    <property type="match status" value="1"/>
</dbReference>
<evidence type="ECO:0000259" key="28">
    <source>
        <dbReference type="Pfam" id="PF24948"/>
    </source>
</evidence>
<evidence type="ECO:0000256" key="20">
    <source>
        <dbReference type="ARBA" id="ARBA00060724"/>
    </source>
</evidence>
<evidence type="ECO:0000256" key="9">
    <source>
        <dbReference type="ARBA" id="ARBA00022553"/>
    </source>
</evidence>
<evidence type="ECO:0000259" key="25">
    <source>
        <dbReference type="Pfam" id="PF00549"/>
    </source>
</evidence>
<feature type="domain" description="ATP-citrate synthase citrate-binding" evidence="27">
    <location>
        <begin position="249"/>
        <end position="425"/>
    </location>
</feature>
<evidence type="ECO:0000256" key="13">
    <source>
        <dbReference type="ARBA" id="ARBA00022840"/>
    </source>
</evidence>
<dbReference type="GO" id="GO:0006101">
    <property type="term" value="P:citrate metabolic process"/>
    <property type="evidence" value="ECO:0007669"/>
    <property type="project" value="InterPro"/>
</dbReference>
<keyword evidence="6 23" id="KW-0963">Cytoplasm</keyword>
<comment type="similarity">
    <text evidence="4 23">In the N-terminal section; belongs to the succinate/malate CoA ligase beta subunit family.</text>
</comment>
<evidence type="ECO:0000256" key="23">
    <source>
        <dbReference type="PIRNR" id="PIRNR036511"/>
    </source>
</evidence>
<comment type="function">
    <text evidence="22">Catalyzes the cleavage of citrate into oxaloacetate and acetyl-CoA, the latter serving as common substrate in multiple biochemical reactions in protein, carbohydrate and lipid metabolism.</text>
</comment>
<dbReference type="InterPro" id="IPR032263">
    <property type="entry name" value="Citrate-bd"/>
</dbReference>
<comment type="catalytic activity">
    <reaction evidence="18 23">
        <text>oxaloacetate + acetyl-CoA + ADP + phosphate = citrate + ATP + CoA</text>
        <dbReference type="Rhea" id="RHEA:21160"/>
        <dbReference type="ChEBI" id="CHEBI:16452"/>
        <dbReference type="ChEBI" id="CHEBI:16947"/>
        <dbReference type="ChEBI" id="CHEBI:30616"/>
        <dbReference type="ChEBI" id="CHEBI:43474"/>
        <dbReference type="ChEBI" id="CHEBI:57287"/>
        <dbReference type="ChEBI" id="CHEBI:57288"/>
        <dbReference type="ChEBI" id="CHEBI:456216"/>
        <dbReference type="EC" id="2.3.3.8"/>
    </reaction>
</comment>
<dbReference type="GO" id="GO:0003878">
    <property type="term" value="F:ATP citrate synthase activity"/>
    <property type="evidence" value="ECO:0007669"/>
    <property type="project" value="UniProtKB-UniRule"/>
</dbReference>
<evidence type="ECO:0000256" key="15">
    <source>
        <dbReference type="ARBA" id="ARBA00022843"/>
    </source>
</evidence>
<evidence type="ECO:0000313" key="29">
    <source>
        <dbReference type="EMBL" id="CAD8440413.1"/>
    </source>
</evidence>
<keyword evidence="10 23" id="KW-0808">Transferase</keyword>
<dbReference type="InterPro" id="IPR017866">
    <property type="entry name" value="Succ-CoA_synthase_bsu_CS"/>
</dbReference>
<dbReference type="InterPro" id="IPR002020">
    <property type="entry name" value="Citrate_synthase"/>
</dbReference>
<comment type="function">
    <text evidence="19">Catalyzes the formation of cytosolic acetyl-CoA, which is mainly used for the biosynthesis of fatty acids and sterols.</text>
</comment>
<evidence type="ECO:0000256" key="12">
    <source>
        <dbReference type="ARBA" id="ARBA00022741"/>
    </source>
</evidence>
<dbReference type="GO" id="GO:0005829">
    <property type="term" value="C:cytosol"/>
    <property type="evidence" value="ECO:0007669"/>
    <property type="project" value="UniProtKB-SubCell"/>
</dbReference>
<dbReference type="AlphaFoldDB" id="A0A7S0D1I8"/>
<dbReference type="PROSITE" id="PS00399">
    <property type="entry name" value="SUCCINYL_COA_LIG_2"/>
    <property type="match status" value="1"/>
</dbReference>
<evidence type="ECO:0000256" key="11">
    <source>
        <dbReference type="ARBA" id="ARBA00022723"/>
    </source>
</evidence>
<evidence type="ECO:0000256" key="6">
    <source>
        <dbReference type="ARBA" id="ARBA00022490"/>
    </source>
</evidence>
<keyword evidence="7" id="KW-1017">Isopeptide bond</keyword>
<dbReference type="InterPro" id="IPR016102">
    <property type="entry name" value="Succinyl-CoA_synth-like"/>
</dbReference>
<evidence type="ECO:0000256" key="4">
    <source>
        <dbReference type="ARBA" id="ARBA00010719"/>
    </source>
</evidence>
<dbReference type="Pfam" id="PF00549">
    <property type="entry name" value="Ligase_CoA"/>
    <property type="match status" value="1"/>
</dbReference>
<comment type="subunit">
    <text evidence="21">Composed of two subunits.</text>
</comment>
<evidence type="ECO:0000256" key="24">
    <source>
        <dbReference type="PIRSR" id="PIRSR036511-1"/>
    </source>
</evidence>
<dbReference type="Pfam" id="PF02629">
    <property type="entry name" value="CoA_binding"/>
    <property type="match status" value="1"/>
</dbReference>
<evidence type="ECO:0000256" key="21">
    <source>
        <dbReference type="ARBA" id="ARBA00062455"/>
    </source>
</evidence>
<dbReference type="InterPro" id="IPR005811">
    <property type="entry name" value="SUCC_ACL_C"/>
</dbReference>
<dbReference type="GO" id="GO:0005524">
    <property type="term" value="F:ATP binding"/>
    <property type="evidence" value="ECO:0007669"/>
    <property type="project" value="UniProtKB-UniRule"/>
</dbReference>
<keyword evidence="14 23" id="KW-0460">Magnesium</keyword>
<dbReference type="SUPFAM" id="SSF52210">
    <property type="entry name" value="Succinyl-CoA synthetase domains"/>
    <property type="match status" value="1"/>
</dbReference>
<evidence type="ECO:0000256" key="18">
    <source>
        <dbReference type="ARBA" id="ARBA00047593"/>
    </source>
</evidence>
<comment type="cofactor">
    <cofactor evidence="1">
        <name>Mg(2+)</name>
        <dbReference type="ChEBI" id="CHEBI:18420"/>
    </cofactor>
</comment>
<comment type="similarity">
    <text evidence="3 23">In the C-terminal section; belongs to the succinate/malate CoA ligase alpha subunit family.</text>
</comment>
<dbReference type="InterPro" id="IPR036291">
    <property type="entry name" value="NAD(P)-bd_dom_sf"/>
</dbReference>
<dbReference type="Gene3D" id="1.10.580.10">
    <property type="entry name" value="Citrate Synthase, domain 1"/>
    <property type="match status" value="1"/>
</dbReference>
<evidence type="ECO:0000256" key="1">
    <source>
        <dbReference type="ARBA" id="ARBA00001946"/>
    </source>
</evidence>
<dbReference type="InterPro" id="IPR016143">
    <property type="entry name" value="Citrate_synth-like_sm_a-sub"/>
</dbReference>
<comment type="subcellular location">
    <subcellularLocation>
        <location evidence="2">Cytoplasm</location>
        <location evidence="2">Cytosol</location>
    </subcellularLocation>
</comment>
<keyword evidence="8 23" id="KW-0444">Lipid biosynthesis</keyword>
<feature type="domain" description="CoA-binding" evidence="26">
    <location>
        <begin position="487"/>
        <end position="592"/>
    </location>
</feature>
<keyword evidence="15" id="KW-0832">Ubl conjugation</keyword>
<dbReference type="PANTHER" id="PTHR23118:SF42">
    <property type="entry name" value="ATP-CITRATE SYNTHASE"/>
    <property type="match status" value="1"/>
</dbReference>
<dbReference type="Gene3D" id="3.30.470.110">
    <property type="match status" value="1"/>
</dbReference>
<dbReference type="EC" id="2.3.3.8" evidence="23"/>
<dbReference type="EMBL" id="HBEM01008310">
    <property type="protein sequence ID" value="CAD8440413.1"/>
    <property type="molecule type" value="Transcribed_RNA"/>
</dbReference>
<evidence type="ECO:0000256" key="10">
    <source>
        <dbReference type="ARBA" id="ARBA00022679"/>
    </source>
</evidence>
<dbReference type="SUPFAM" id="SSF51735">
    <property type="entry name" value="NAD(P)-binding Rossmann-fold domains"/>
    <property type="match status" value="1"/>
</dbReference>
<dbReference type="InterPro" id="IPR016142">
    <property type="entry name" value="Citrate_synth-like_lrg_a-sub"/>
</dbReference>
<evidence type="ECO:0000259" key="27">
    <source>
        <dbReference type="Pfam" id="PF16114"/>
    </source>
</evidence>
<dbReference type="Gene3D" id="3.40.50.720">
    <property type="entry name" value="NAD(P)-binding Rossmann-like Domain"/>
    <property type="match status" value="1"/>
</dbReference>
<dbReference type="FunFam" id="3.40.50.261:FF:000003">
    <property type="entry name" value="ATP-citrate synthase subunit"/>
    <property type="match status" value="1"/>
</dbReference>
<accession>A0A7S0D1I8</accession>
<keyword evidence="11 23" id="KW-0479">Metal-binding</keyword>
<keyword evidence="9" id="KW-0597">Phosphoprotein</keyword>
<keyword evidence="13 23" id="KW-0067">ATP-binding</keyword>
<sequence length="1093" mass="120736">MSQKAIREHTGKRLLTEWFSKKYEGKYEFGNMALVSPSTDLKSLPNSHGFLKTEKLVAKPDQLIKRRGKLGLVKLKATWEDAKKWIEERRGKELKVGSVKDTLDFFLVETFVPHKQEEEYYVCIQSVRGGEKILFYHEGGVDIGDVDSKAEFLTVEIGKELTSEIITKGLLAKVPNARQPPLADFICRLFEFYQDNHFAYLEINPVVMIQKESGFLIAPLDMAAKLDETARFECYKKWGDIDFPAPFGRTSCPEESYIESLDAKTGASLKLTILNRKGRVWTMVAGGGASVIYADTVCDLGAAPELANYGEYSGAPTMSLTYKYAKTILSLMCDEIHPKGKVLIIGGGIANFTNVADTFKGIIAAMQEYATQMIEGDIKVFVRRGGPNFQEGLENMRQFGTQYRVPIKVFGPEDHMTNIVALALGKDIVQVGKTLPRPNSAADLLQRGRSSSLAPPEAKTAAPIERKKCVPGKSPPKLNPWDLFTAETRCFIYGMQPTAVQNMLDFDFVSGRAFPSVACLVYPFSGNHSRKFYWNTKEVLIPVFASLEQALKKFPDISVVVNFASSRSAFESTIEILKHSKQIKTHAIIAEGVPEQKTKLLIKKAKDLGVTIIGPATVGGIKPGCFRIGNTGGALDNIIASKLYRPGSVAYVARSGGLSNELNNIISQHTDGVYEGIPIGGDRFPGTTFMDHLLRYEANPDIKMMVLLGEVGGVEEYEVCRALESKKITKPLVALCTGTCASAFSYEVQFGHAGACAQGESETASAKNTALKKAGAVVPNSFNEMGLCIRVTYRKLVKEGVVIEKIEPAPPQMPVDYKWARKLGLIRKPSAFMSSISDERGQELVYGGMKLSEVFEKDLGIGGVLGLLWFRRKLPKYFTKFIEMVLMVTADHGPAVSGAHNTIVAARAGKDLVSSLCSGLLTIGPRFGGALDDAARKFSWAFDTGLLPEEFVTTMRKKKELIPGIGHKVKSLENPDIRVEIIKKFAHEEFKTTPLLDYALRVQAVTTRKKTNLILNVDGCIAVCFVDLLRNCGAFTRDEADMHVENGTLNGLFVLGRSIGFIGHFIDQKRLKQGLYRHPHEDIWIVPFDQDIQ</sequence>
<dbReference type="GO" id="GO:0006085">
    <property type="term" value="P:acetyl-CoA biosynthetic process"/>
    <property type="evidence" value="ECO:0007669"/>
    <property type="project" value="InterPro"/>
</dbReference>
<evidence type="ECO:0000256" key="7">
    <source>
        <dbReference type="ARBA" id="ARBA00022499"/>
    </source>
</evidence>
<evidence type="ECO:0000256" key="3">
    <source>
        <dbReference type="ARBA" id="ARBA00005899"/>
    </source>
</evidence>
<dbReference type="PIRSF" id="PIRSF036511">
    <property type="entry name" value="ATP_citrt_syn"/>
    <property type="match status" value="1"/>
</dbReference>
<dbReference type="SUPFAM" id="SSF56059">
    <property type="entry name" value="Glutathione synthetase ATP-binding domain-like"/>
    <property type="match status" value="1"/>
</dbReference>
<dbReference type="GO" id="GO:0046872">
    <property type="term" value="F:metal ion binding"/>
    <property type="evidence" value="ECO:0007669"/>
    <property type="project" value="UniProtKB-UniRule"/>
</dbReference>
<gene>
    <name evidence="29" type="ORF">LAMO00422_LOCUS5817</name>
</gene>
<evidence type="ECO:0000256" key="16">
    <source>
        <dbReference type="ARBA" id="ARBA00022990"/>
    </source>
</evidence>
<evidence type="ECO:0000256" key="8">
    <source>
        <dbReference type="ARBA" id="ARBA00022516"/>
    </source>
</evidence>
<feature type="domain" description="ATP-citrate synthase/succinyl-CoA ligase C-terminal" evidence="25">
    <location>
        <begin position="653"/>
        <end position="777"/>
    </location>
</feature>
<dbReference type="GO" id="GO:0006633">
    <property type="term" value="P:fatty acid biosynthetic process"/>
    <property type="evidence" value="ECO:0007669"/>
    <property type="project" value="TreeGrafter"/>
</dbReference>
<dbReference type="InterPro" id="IPR014608">
    <property type="entry name" value="ATP-citrate_synthase"/>
</dbReference>
<comment type="similarity">
    <text evidence="20">Belongs to the succinate/malate CoA ligase alpha subunit family.</text>
</comment>
<dbReference type="InterPro" id="IPR036969">
    <property type="entry name" value="Citrate_synthase_sf"/>
</dbReference>
<evidence type="ECO:0000259" key="26">
    <source>
        <dbReference type="Pfam" id="PF02629"/>
    </source>
</evidence>
<evidence type="ECO:0000256" key="2">
    <source>
        <dbReference type="ARBA" id="ARBA00004514"/>
    </source>
</evidence>
<evidence type="ECO:0000256" key="19">
    <source>
        <dbReference type="ARBA" id="ARBA00054002"/>
    </source>
</evidence>
<organism evidence="29">
    <name type="scientific">Amorphochlora amoebiformis</name>
    <dbReference type="NCBI Taxonomy" id="1561963"/>
    <lineage>
        <taxon>Eukaryota</taxon>
        <taxon>Sar</taxon>
        <taxon>Rhizaria</taxon>
        <taxon>Cercozoa</taxon>
        <taxon>Chlorarachniophyceae</taxon>
        <taxon>Amorphochlora</taxon>
    </lineage>
</organism>
<dbReference type="Gene3D" id="3.40.50.261">
    <property type="entry name" value="Succinyl-CoA synthetase domains"/>
    <property type="match status" value="2"/>
</dbReference>
<dbReference type="PANTHER" id="PTHR23118">
    <property type="entry name" value="ATP-CITRATE SYNTHASE"/>
    <property type="match status" value="1"/>
</dbReference>
<dbReference type="FunFam" id="3.40.50.261:FF:000004">
    <property type="entry name" value="ATP-citrate synthase subunit"/>
    <property type="match status" value="1"/>
</dbReference>
<dbReference type="FunFam" id="3.40.50.720:FF:000024">
    <property type="entry name" value="Probable ATP-citrate synthase"/>
    <property type="match status" value="1"/>
</dbReference>
<evidence type="ECO:0000256" key="14">
    <source>
        <dbReference type="ARBA" id="ARBA00022842"/>
    </source>
</evidence>
<evidence type="ECO:0000256" key="5">
    <source>
        <dbReference type="ARBA" id="ARBA00011881"/>
    </source>
</evidence>
<name>A0A7S0D1I8_9EUKA</name>
<dbReference type="InterPro" id="IPR056749">
    <property type="entry name" value="Citrate_synth_N"/>
</dbReference>
<dbReference type="CDD" id="cd06100">
    <property type="entry name" value="CCL_ACL-C"/>
    <property type="match status" value="1"/>
</dbReference>
<keyword evidence="17 23" id="KW-0443">Lipid metabolism</keyword>
<comment type="subunit">
    <text evidence="5 23">Homotetramer.</text>
</comment>
<evidence type="ECO:0000256" key="17">
    <source>
        <dbReference type="ARBA" id="ARBA00023098"/>
    </source>
</evidence>
<evidence type="ECO:0000256" key="22">
    <source>
        <dbReference type="ARBA" id="ARBA00093367"/>
    </source>
</evidence>
<dbReference type="Pfam" id="PF16114">
    <property type="entry name" value="Citrate_bind"/>
    <property type="match status" value="1"/>
</dbReference>
<dbReference type="Pfam" id="PF00285">
    <property type="entry name" value="Citrate_synt"/>
    <property type="match status" value="1"/>
</dbReference>
<dbReference type="FunFam" id="1.10.230.10:FF:000005">
    <property type="entry name" value="ATP-citrate synthase subunit 1"/>
    <property type="match status" value="1"/>
</dbReference>
<dbReference type="InterPro" id="IPR017440">
    <property type="entry name" value="Cit_synth/succinyl-CoA_lig_AS"/>
</dbReference>
<keyword evidence="16" id="KW-0007">Acetylation</keyword>